<dbReference type="Gene3D" id="3.90.930.50">
    <property type="match status" value="1"/>
</dbReference>
<reference evidence="3" key="1">
    <citation type="submission" date="2015-10" db="EMBL/GenBank/DDBJ databases">
        <authorList>
            <person name="Gilbert D.G."/>
        </authorList>
    </citation>
    <scope>NUCLEOTIDE SEQUENCE</scope>
</reference>
<sequence>MSSIPFKSIQYQFTRYIRSRGEQPVETEIVGDIEPRRLKIYRDLFFNNVCGFLDSTFPVCAEILGEQRWRELSEEFFLKHECHTPYFLKISEEFLLFLAQEYSPKADDIPYLKELAHYEWLELAVDVAEVEQPRDFDPNADLSSHVPVLAAATEGAFYQYPVHNASAANSALLPQATALIVYRDRHDTVRFLHTNPFTLGLLVILQDEELTGQDAVIALLNQAGMGLSDTALQGGLQILEQWQEQGLLLGARIDSNSDA</sequence>
<gene>
    <name evidence="3" type="ORF">MGWOODY_Tha2619</name>
</gene>
<name>A0A161K4U1_9ZZZZ</name>
<dbReference type="EMBL" id="CZQC01000069">
    <property type="protein sequence ID" value="CUS42646.1"/>
    <property type="molecule type" value="Genomic_DNA"/>
</dbReference>
<feature type="domain" description="NGO1945-like C-terminal" evidence="2">
    <location>
        <begin position="158"/>
        <end position="242"/>
    </location>
</feature>
<dbReference type="Pfam" id="PF22106">
    <property type="entry name" value="NGO1945_C"/>
    <property type="match status" value="1"/>
</dbReference>
<dbReference type="AlphaFoldDB" id="A0A161K4U1"/>
<dbReference type="InterPro" id="IPR054098">
    <property type="entry name" value="NGO1945-like_C"/>
</dbReference>
<dbReference type="InterPro" id="IPR018640">
    <property type="entry name" value="DUF2063"/>
</dbReference>
<dbReference type="Pfam" id="PF09836">
    <property type="entry name" value="DUF2063"/>
    <property type="match status" value="1"/>
</dbReference>
<organism evidence="3">
    <name type="scientific">hydrothermal vent metagenome</name>
    <dbReference type="NCBI Taxonomy" id="652676"/>
    <lineage>
        <taxon>unclassified sequences</taxon>
        <taxon>metagenomes</taxon>
        <taxon>ecological metagenomes</taxon>
    </lineage>
</organism>
<proteinExistence type="predicted"/>
<accession>A0A161K4U1</accession>
<evidence type="ECO:0000313" key="3">
    <source>
        <dbReference type="EMBL" id="CUS42646.1"/>
    </source>
</evidence>
<evidence type="ECO:0000259" key="1">
    <source>
        <dbReference type="Pfam" id="PF09836"/>
    </source>
</evidence>
<protein>
    <submittedName>
        <fullName evidence="3">Uncharacterized protein</fullName>
    </submittedName>
</protein>
<feature type="domain" description="Putative DNA-binding" evidence="1">
    <location>
        <begin position="9"/>
        <end position="98"/>
    </location>
</feature>
<dbReference type="Gene3D" id="1.10.150.690">
    <property type="entry name" value="DUF2063"/>
    <property type="match status" value="1"/>
</dbReference>
<dbReference type="InterPro" id="IPR044922">
    <property type="entry name" value="DUF2063_N_sf"/>
</dbReference>
<evidence type="ECO:0000259" key="2">
    <source>
        <dbReference type="Pfam" id="PF22106"/>
    </source>
</evidence>